<dbReference type="GO" id="GO:0016878">
    <property type="term" value="F:acid-thiol ligase activity"/>
    <property type="evidence" value="ECO:0007669"/>
    <property type="project" value="UniProtKB-ARBA"/>
</dbReference>
<dbReference type="EMBL" id="CP012831">
    <property type="protein sequence ID" value="ALI07585.1"/>
    <property type="molecule type" value="Genomic_DNA"/>
</dbReference>
<gene>
    <name evidence="2" type="ORF">AO356_12415</name>
</gene>
<dbReference type="Gene3D" id="3.30.300.30">
    <property type="match status" value="1"/>
</dbReference>
<reference evidence="2 3" key="2">
    <citation type="journal article" date="2018" name="Nature">
        <title>Mutant phenotypes for thousands of bacterial genes of unknown function.</title>
        <authorList>
            <person name="Price M.N."/>
            <person name="Wetmore K.M."/>
            <person name="Waters R.J."/>
            <person name="Callaghan M."/>
            <person name="Ray J."/>
            <person name="Liu H."/>
            <person name="Kuehl J.V."/>
            <person name="Melnyk R.A."/>
            <person name="Lamson J.S."/>
            <person name="Suh Y."/>
            <person name="Carlson H.K."/>
            <person name="Esquivel Z."/>
            <person name="Sadeeshkumar H."/>
            <person name="Chakraborty R."/>
            <person name="Zane G.M."/>
            <person name="Rubin B.E."/>
            <person name="Wall J.D."/>
            <person name="Visel A."/>
            <person name="Bristow J."/>
            <person name="Blow M.J."/>
            <person name="Arkin A.P."/>
            <person name="Deutschbauer A.M."/>
        </authorList>
    </citation>
    <scope>NUCLEOTIDE SEQUENCE [LARGE SCALE GENOMIC DNA]</scope>
    <source>
        <strain evidence="2 3">FW300-N2C3</strain>
    </source>
</reference>
<organism evidence="2 3">
    <name type="scientific">Pseudomonas fluorescens</name>
    <dbReference type="NCBI Taxonomy" id="294"/>
    <lineage>
        <taxon>Bacteria</taxon>
        <taxon>Pseudomonadati</taxon>
        <taxon>Pseudomonadota</taxon>
        <taxon>Gammaproteobacteria</taxon>
        <taxon>Pseudomonadales</taxon>
        <taxon>Pseudomonadaceae</taxon>
        <taxon>Pseudomonas</taxon>
    </lineage>
</organism>
<evidence type="ECO:0000313" key="2">
    <source>
        <dbReference type="EMBL" id="ALI07585.1"/>
    </source>
</evidence>
<reference evidence="3" key="1">
    <citation type="submission" date="2015-09" db="EMBL/GenBank/DDBJ databases">
        <title>Whole genome sequence of Pseudomonas fluorescens FW300-N2C3.</title>
        <authorList>
            <person name="Ray J."/>
            <person name="Melnyk R."/>
            <person name="Deutschbauer A."/>
        </authorList>
    </citation>
    <scope>NUCLEOTIDE SEQUENCE [LARGE SCALE GENOMIC DNA]</scope>
    <source>
        <strain evidence="3">FW300-N2C3</strain>
    </source>
</reference>
<dbReference type="PANTHER" id="PTHR43767:SF1">
    <property type="entry name" value="NONRIBOSOMAL PEPTIDE SYNTHASE PES1 (EUROFUNG)-RELATED"/>
    <property type="match status" value="1"/>
</dbReference>
<evidence type="ECO:0000259" key="1">
    <source>
        <dbReference type="Pfam" id="PF00501"/>
    </source>
</evidence>
<dbReference type="OrthoDB" id="6794385at2"/>
<dbReference type="InterPro" id="IPR000873">
    <property type="entry name" value="AMP-dep_synth/lig_dom"/>
</dbReference>
<dbReference type="InterPro" id="IPR045851">
    <property type="entry name" value="AMP-bd_C_sf"/>
</dbReference>
<name>A0A0N9WRD5_PSEFL</name>
<dbReference type="RefSeq" id="WP_060740043.1">
    <property type="nucleotide sequence ID" value="NZ_CP012831.1"/>
</dbReference>
<dbReference type="SUPFAM" id="SSF56801">
    <property type="entry name" value="Acetyl-CoA synthetase-like"/>
    <property type="match status" value="1"/>
</dbReference>
<dbReference type="Pfam" id="PF00501">
    <property type="entry name" value="AMP-binding"/>
    <property type="match status" value="1"/>
</dbReference>
<sequence>MFQRQFLSMVAHHRDRPAVIDSHGTSSTYGDLLQAIDLLRARLQAAGLREGDVVATQLGNSTGYVALLFAMASLGLVHCPINLASSAEHRAMRLTQVGATVLVNERGIVPDGIDVPGFALHSSIPVNQEAPAWQERTGLMRMQETSGSTGTPKLALWRQDRLFREILHWVECAGLDDSARYLNIHTLDGGHAVDLHVFPALLTGATLYLGEASRIEDTLRTLDEQRISVMSALPSQYLALAQAAQRLGTRLPALTRPFCGGAYLDDQVVLEAERGLGIHIKRIYGSTEFGMILANFAPGLQVNCGMRAVGDVEVTLAVLDPAQPEVGEIVARSAHRGSGYFPLPANPVEDDAYPTGDVARRLDDGSLMPLGRTNDALLTAQGTQFTPALEGRLAQSLVLERVVVLVDEQDRRRAHVVLQASPVIAAQKRSTLVMLLERLGVAAGIAAIERIPLTPTGKPDRMRLRMLLGTRHTGMESIIHLKDLT</sequence>
<feature type="domain" description="AMP-dependent synthetase/ligase" evidence="1">
    <location>
        <begin position="10"/>
        <end position="341"/>
    </location>
</feature>
<dbReference type="InterPro" id="IPR042099">
    <property type="entry name" value="ANL_N_sf"/>
</dbReference>
<dbReference type="PANTHER" id="PTHR43767">
    <property type="entry name" value="LONG-CHAIN-FATTY-ACID--COA LIGASE"/>
    <property type="match status" value="1"/>
</dbReference>
<protein>
    <recommendedName>
        <fullName evidence="1">AMP-dependent synthetase/ligase domain-containing protein</fullName>
    </recommendedName>
</protein>
<accession>A0A0N9WRD5</accession>
<proteinExistence type="predicted"/>
<dbReference type="AlphaFoldDB" id="A0A0N9WRD5"/>
<dbReference type="Proteomes" id="UP000059425">
    <property type="component" value="Chromosome"/>
</dbReference>
<dbReference type="Gene3D" id="3.40.50.12780">
    <property type="entry name" value="N-terminal domain of ligase-like"/>
    <property type="match status" value="1"/>
</dbReference>
<dbReference type="InterPro" id="IPR050237">
    <property type="entry name" value="ATP-dep_AMP-bd_enzyme"/>
</dbReference>
<evidence type="ECO:0000313" key="3">
    <source>
        <dbReference type="Proteomes" id="UP000059425"/>
    </source>
</evidence>